<dbReference type="Proteomes" id="UP001197247">
    <property type="component" value="Unassembled WGS sequence"/>
</dbReference>
<evidence type="ECO:0000256" key="1">
    <source>
        <dbReference type="ARBA" id="ARBA00008791"/>
    </source>
</evidence>
<dbReference type="CDD" id="cd00293">
    <property type="entry name" value="USP-like"/>
    <property type="match status" value="1"/>
</dbReference>
<dbReference type="Gene3D" id="3.40.50.620">
    <property type="entry name" value="HUPs"/>
    <property type="match status" value="1"/>
</dbReference>
<gene>
    <name evidence="3" type="ORF">KIH74_27875</name>
</gene>
<dbReference type="PANTHER" id="PTHR46268:SF6">
    <property type="entry name" value="UNIVERSAL STRESS PROTEIN UP12"/>
    <property type="match status" value="1"/>
</dbReference>
<dbReference type="PANTHER" id="PTHR46268">
    <property type="entry name" value="STRESS RESPONSE PROTEIN NHAX"/>
    <property type="match status" value="1"/>
</dbReference>
<feature type="domain" description="UspA" evidence="2">
    <location>
        <begin position="4"/>
        <end position="138"/>
    </location>
</feature>
<sequence length="159" mass="17097">MTTNRIVVGVDGSLQSRQALRWAADLAVTTGAAVRAVTVWEFPTTYGWATWPTDWDPPRDAHRLLTETVAESFEGRPPVEIEEVVREGNAAKVLTDEARFATMVVVGSRGHGGMAGVLLGSVSARVAEYAECPVLVVHGDKNLPGTTRKDTRKEALIAG</sequence>
<dbReference type="Pfam" id="PF00582">
    <property type="entry name" value="Usp"/>
    <property type="match status" value="1"/>
</dbReference>
<dbReference type="RefSeq" id="WP_214159329.1">
    <property type="nucleotide sequence ID" value="NZ_JAHBAY010000013.1"/>
</dbReference>
<accession>A0ABS5TQU1</accession>
<comment type="similarity">
    <text evidence="1">Belongs to the universal stress protein A family.</text>
</comment>
<dbReference type="EMBL" id="JAHBAY010000013">
    <property type="protein sequence ID" value="MBT0772796.1"/>
    <property type="molecule type" value="Genomic_DNA"/>
</dbReference>
<evidence type="ECO:0000313" key="3">
    <source>
        <dbReference type="EMBL" id="MBT0772796.1"/>
    </source>
</evidence>
<reference evidence="3 4" key="1">
    <citation type="submission" date="2021-05" db="EMBL/GenBank/DDBJ databases">
        <title>Kineosporia and Streptomyces sp. nov. two new marine actinobacteria isolated from Coral.</title>
        <authorList>
            <person name="Buangrab K."/>
            <person name="Sutthacheep M."/>
            <person name="Yeemin T."/>
            <person name="Harunari E."/>
            <person name="Igarashi Y."/>
            <person name="Kanchanasin P."/>
            <person name="Tanasupawat S."/>
            <person name="Phongsopitanun W."/>
        </authorList>
    </citation>
    <scope>NUCLEOTIDE SEQUENCE [LARGE SCALE GENOMIC DNA]</scope>
    <source>
        <strain evidence="3 4">J2-2</strain>
    </source>
</reference>
<dbReference type="PRINTS" id="PR01438">
    <property type="entry name" value="UNVRSLSTRESS"/>
</dbReference>
<name>A0ABS5TQU1_9ACTN</name>
<protein>
    <submittedName>
        <fullName evidence="3">Universal stress protein</fullName>
    </submittedName>
</protein>
<dbReference type="SUPFAM" id="SSF52402">
    <property type="entry name" value="Adenine nucleotide alpha hydrolases-like"/>
    <property type="match status" value="1"/>
</dbReference>
<comment type="caution">
    <text evidence="3">The sequence shown here is derived from an EMBL/GenBank/DDBJ whole genome shotgun (WGS) entry which is preliminary data.</text>
</comment>
<evidence type="ECO:0000259" key="2">
    <source>
        <dbReference type="Pfam" id="PF00582"/>
    </source>
</evidence>
<organism evidence="3 4">
    <name type="scientific">Kineosporia corallincola</name>
    <dbReference type="NCBI Taxonomy" id="2835133"/>
    <lineage>
        <taxon>Bacteria</taxon>
        <taxon>Bacillati</taxon>
        <taxon>Actinomycetota</taxon>
        <taxon>Actinomycetes</taxon>
        <taxon>Kineosporiales</taxon>
        <taxon>Kineosporiaceae</taxon>
        <taxon>Kineosporia</taxon>
    </lineage>
</organism>
<dbReference type="InterPro" id="IPR006016">
    <property type="entry name" value="UspA"/>
</dbReference>
<evidence type="ECO:0000313" key="4">
    <source>
        <dbReference type="Proteomes" id="UP001197247"/>
    </source>
</evidence>
<dbReference type="InterPro" id="IPR006015">
    <property type="entry name" value="Universal_stress_UspA"/>
</dbReference>
<keyword evidence="4" id="KW-1185">Reference proteome</keyword>
<dbReference type="InterPro" id="IPR014729">
    <property type="entry name" value="Rossmann-like_a/b/a_fold"/>
</dbReference>
<proteinExistence type="inferred from homology"/>